<evidence type="ECO:0000256" key="2">
    <source>
        <dbReference type="ARBA" id="ARBA00022428"/>
    </source>
</evidence>
<dbReference type="AlphaFoldDB" id="A0A3P5XAQ3"/>
<dbReference type="InterPro" id="IPR000537">
    <property type="entry name" value="UbiA_prenyltransferase"/>
</dbReference>
<feature type="transmembrane region" description="Helical" evidence="8">
    <location>
        <begin position="296"/>
        <end position="315"/>
    </location>
</feature>
<reference evidence="10 11" key="1">
    <citation type="submission" date="2018-11" db="EMBL/GenBank/DDBJ databases">
        <authorList>
            <person name="Criscuolo A."/>
        </authorList>
    </citation>
    <scope>NUCLEOTIDE SEQUENCE [LARGE SCALE GENOMIC DNA]</scope>
    <source>
        <strain evidence="10">ATB-66</strain>
    </source>
</reference>
<keyword evidence="3 8" id="KW-1003">Cell membrane</keyword>
<comment type="function">
    <text evidence="8">Conversion of 1,4-dihydroxy-2-naphthoate (DHNA) to demethylmenaquinone (DMK).</text>
</comment>
<dbReference type="PANTHER" id="PTHR13929">
    <property type="entry name" value="1,4-DIHYDROXY-2-NAPHTHOATE OCTAPRENYLTRANSFERASE"/>
    <property type="match status" value="1"/>
</dbReference>
<evidence type="ECO:0000256" key="3">
    <source>
        <dbReference type="ARBA" id="ARBA00022475"/>
    </source>
</evidence>
<proteinExistence type="inferred from homology"/>
<keyword evidence="2 8" id="KW-0474">Menaquinone biosynthesis</keyword>
<dbReference type="InterPro" id="IPR004657">
    <property type="entry name" value="MenA"/>
</dbReference>
<dbReference type="PANTHER" id="PTHR13929:SF0">
    <property type="entry name" value="UBIA PRENYLTRANSFERASE DOMAIN-CONTAINING PROTEIN 1"/>
    <property type="match status" value="1"/>
</dbReference>
<keyword evidence="7 8" id="KW-0472">Membrane</keyword>
<feature type="transmembrane region" description="Helical" evidence="8">
    <location>
        <begin position="134"/>
        <end position="153"/>
    </location>
</feature>
<dbReference type="Proteomes" id="UP000270468">
    <property type="component" value="Unassembled WGS sequence"/>
</dbReference>
<accession>A0A3P5XAQ3</accession>
<dbReference type="InterPro" id="IPR044878">
    <property type="entry name" value="UbiA_sf"/>
</dbReference>
<dbReference type="NCBIfam" id="NF004749">
    <property type="entry name" value="PRK06080.1-1"/>
    <property type="match status" value="1"/>
</dbReference>
<evidence type="ECO:0000256" key="8">
    <source>
        <dbReference type="HAMAP-Rule" id="MF_01937"/>
    </source>
</evidence>
<evidence type="ECO:0000313" key="10">
    <source>
        <dbReference type="EMBL" id="VDC25547.1"/>
    </source>
</evidence>
<evidence type="ECO:0000256" key="5">
    <source>
        <dbReference type="ARBA" id="ARBA00022692"/>
    </source>
</evidence>
<keyword evidence="6 8" id="KW-1133">Transmembrane helix</keyword>
<comment type="catalytic activity">
    <reaction evidence="8">
        <text>an all-trans-polyprenyl diphosphate + 1,4-dihydroxy-2-naphthoate + H(+) = a 2-demethylmenaquinol + CO2 + diphosphate</text>
        <dbReference type="Rhea" id="RHEA:26478"/>
        <dbReference type="Rhea" id="RHEA-COMP:9563"/>
        <dbReference type="Rhea" id="RHEA-COMP:9564"/>
        <dbReference type="ChEBI" id="CHEBI:11173"/>
        <dbReference type="ChEBI" id="CHEBI:15378"/>
        <dbReference type="ChEBI" id="CHEBI:16526"/>
        <dbReference type="ChEBI" id="CHEBI:33019"/>
        <dbReference type="ChEBI" id="CHEBI:55437"/>
        <dbReference type="ChEBI" id="CHEBI:58914"/>
        <dbReference type="EC" id="2.5.1.74"/>
    </reaction>
</comment>
<dbReference type="HAMAP" id="MF_01937">
    <property type="entry name" value="MenA_1"/>
    <property type="match status" value="1"/>
</dbReference>
<dbReference type="GO" id="GO:0005886">
    <property type="term" value="C:plasma membrane"/>
    <property type="evidence" value="ECO:0007669"/>
    <property type="project" value="UniProtKB-SubCell"/>
</dbReference>
<dbReference type="Gene3D" id="1.10.357.140">
    <property type="entry name" value="UbiA prenyltransferase"/>
    <property type="match status" value="1"/>
</dbReference>
<feature type="transmembrane region" description="Helical" evidence="8">
    <location>
        <begin position="165"/>
        <end position="185"/>
    </location>
</feature>
<evidence type="ECO:0000256" key="9">
    <source>
        <dbReference type="NCBIfam" id="TIGR00751"/>
    </source>
</evidence>
<dbReference type="Gene3D" id="1.20.120.1780">
    <property type="entry name" value="UbiA prenyltransferase"/>
    <property type="match status" value="1"/>
</dbReference>
<dbReference type="NCBIfam" id="TIGR00751">
    <property type="entry name" value="menA"/>
    <property type="match status" value="1"/>
</dbReference>
<dbReference type="GO" id="GO:0042371">
    <property type="term" value="P:vitamin K biosynthetic process"/>
    <property type="evidence" value="ECO:0007669"/>
    <property type="project" value="TreeGrafter"/>
</dbReference>
<keyword evidence="11" id="KW-1185">Reference proteome</keyword>
<organism evidence="10 11">
    <name type="scientific">Filibacter tadaridae</name>
    <dbReference type="NCBI Taxonomy" id="2483811"/>
    <lineage>
        <taxon>Bacteria</taxon>
        <taxon>Bacillati</taxon>
        <taxon>Bacillota</taxon>
        <taxon>Bacilli</taxon>
        <taxon>Bacillales</taxon>
        <taxon>Caryophanaceae</taxon>
        <taxon>Filibacter</taxon>
    </lineage>
</organism>
<evidence type="ECO:0000256" key="4">
    <source>
        <dbReference type="ARBA" id="ARBA00022679"/>
    </source>
</evidence>
<evidence type="ECO:0000256" key="7">
    <source>
        <dbReference type="ARBA" id="ARBA00023136"/>
    </source>
</evidence>
<feature type="transmembrane region" description="Helical" evidence="8">
    <location>
        <begin position="110"/>
        <end position="128"/>
    </location>
</feature>
<evidence type="ECO:0000256" key="1">
    <source>
        <dbReference type="ARBA" id="ARBA00004141"/>
    </source>
</evidence>
<protein>
    <recommendedName>
        <fullName evidence="8 9">1,4-dihydroxy-2-naphthoate octaprenyltransferase</fullName>
        <shortName evidence="8">DHNA-octaprenyltransferase</shortName>
        <ecNumber evidence="8 9">2.5.1.74</ecNumber>
    </recommendedName>
</protein>
<dbReference type="EC" id="2.5.1.74" evidence="8 9"/>
<comment type="similarity">
    <text evidence="8">Belongs to the MenA family. Type 1 subfamily.</text>
</comment>
<sequence length="316" mass="34821">MDTVNQNDRERTILQQTIKADTGWRIWWQLTRPHTLTAAFAPVFLGTMIALIYGNIHFPLFIAMLVASILIQMATNMFNEYYDFRLGLDTENSVGIGGTIVRNGIKPKTVLNLAFLLYGVSVLIGIYICMETSWILALVGVIAMMVGFFYTGGPYPIAYTPFGELFSGVVMGMLLVLIAFYIQTGTVTTEAILLSIPSMLLVAGIMMANNIRDLEGDKEGGRKTLAILVGRPNAITILMSFFIISYTWVIALILFGHLTPWALVVLLSVPKPITAISEFRQNQTPIHVMPAMKNTALTNTLFVLLLGVGILVGHLV</sequence>
<dbReference type="UniPathway" id="UPA00079">
    <property type="reaction ID" value="UER00168"/>
</dbReference>
<name>A0A3P5XAQ3_9BACL</name>
<dbReference type="EMBL" id="UXAV01000032">
    <property type="protein sequence ID" value="VDC25547.1"/>
    <property type="molecule type" value="Genomic_DNA"/>
</dbReference>
<dbReference type="InterPro" id="IPR026046">
    <property type="entry name" value="UBIAD1"/>
</dbReference>
<feature type="transmembrane region" description="Helical" evidence="8">
    <location>
        <begin position="232"/>
        <end position="258"/>
    </location>
</feature>
<dbReference type="GO" id="GO:0046428">
    <property type="term" value="F:1,4-dihydroxy-2-naphthoate polyprenyltransferase activity"/>
    <property type="evidence" value="ECO:0007669"/>
    <property type="project" value="UniProtKB-UniRule"/>
</dbReference>
<dbReference type="Pfam" id="PF01040">
    <property type="entry name" value="UbiA"/>
    <property type="match status" value="1"/>
</dbReference>
<keyword evidence="5 8" id="KW-0812">Transmembrane</keyword>
<dbReference type="GO" id="GO:0009234">
    <property type="term" value="P:menaquinone biosynthetic process"/>
    <property type="evidence" value="ECO:0007669"/>
    <property type="project" value="UniProtKB-UniRule"/>
</dbReference>
<comment type="pathway">
    <text evidence="8">Quinol/quinone metabolism; menaquinone biosynthesis; menaquinol from 1,4-dihydroxy-2-naphthoate: step 1/2.</text>
</comment>
<dbReference type="CDD" id="cd13962">
    <property type="entry name" value="PT_UbiA_UBIAD1"/>
    <property type="match status" value="1"/>
</dbReference>
<feature type="transmembrane region" description="Helical" evidence="8">
    <location>
        <begin position="191"/>
        <end position="211"/>
    </location>
</feature>
<comment type="subcellular location">
    <subcellularLocation>
        <location evidence="8">Cell membrane</location>
        <topology evidence="8">Multi-pass membrane protein</topology>
    </subcellularLocation>
    <subcellularLocation>
        <location evidence="1">Membrane</location>
        <topology evidence="1">Multi-pass membrane protein</topology>
    </subcellularLocation>
</comment>
<keyword evidence="4 8" id="KW-0808">Transferase</keyword>
<evidence type="ECO:0000313" key="11">
    <source>
        <dbReference type="Proteomes" id="UP000270468"/>
    </source>
</evidence>
<dbReference type="FunFam" id="1.10.357.140:FF:000007">
    <property type="entry name" value="1,4-dihydroxy-2-naphthoate octaprenyltransferase"/>
    <property type="match status" value="1"/>
</dbReference>
<gene>
    <name evidence="8 10" type="primary">menA</name>
    <name evidence="10" type="ORF">FILTAD_01253</name>
</gene>
<evidence type="ECO:0000256" key="6">
    <source>
        <dbReference type="ARBA" id="ARBA00022989"/>
    </source>
</evidence>
<feature type="transmembrane region" description="Helical" evidence="8">
    <location>
        <begin position="60"/>
        <end position="78"/>
    </location>
</feature>
<dbReference type="PIRSF" id="PIRSF005355">
    <property type="entry name" value="UBIAD1"/>
    <property type="match status" value="1"/>
</dbReference>